<dbReference type="CDD" id="cd07377">
    <property type="entry name" value="WHTH_GntR"/>
    <property type="match status" value="1"/>
</dbReference>
<proteinExistence type="predicted"/>
<evidence type="ECO:0000259" key="4">
    <source>
        <dbReference type="PROSITE" id="PS50949"/>
    </source>
</evidence>
<dbReference type="GO" id="GO:0003700">
    <property type="term" value="F:DNA-binding transcription factor activity"/>
    <property type="evidence" value="ECO:0007669"/>
    <property type="project" value="InterPro"/>
</dbReference>
<dbReference type="SMART" id="SM00345">
    <property type="entry name" value="HTH_GNTR"/>
    <property type="match status" value="1"/>
</dbReference>
<dbReference type="SMART" id="SM00895">
    <property type="entry name" value="FCD"/>
    <property type="match status" value="1"/>
</dbReference>
<gene>
    <name evidence="5" type="ORF">SAMN04488123_12725</name>
</gene>
<name>A0A1G8SG38_9BACI</name>
<evidence type="ECO:0000313" key="6">
    <source>
        <dbReference type="Proteomes" id="UP000198853"/>
    </source>
</evidence>
<dbReference type="Gene3D" id="1.20.120.530">
    <property type="entry name" value="GntR ligand-binding domain-like"/>
    <property type="match status" value="1"/>
</dbReference>
<dbReference type="SUPFAM" id="SSF48008">
    <property type="entry name" value="GntR ligand-binding domain-like"/>
    <property type="match status" value="1"/>
</dbReference>
<sequence>MMDHLKKSSLKHQIAEEIRRSIFKGQLSPGEKVTETKLSDSLGVSRGPLREAIQLLVMEGLLISTAYKETKVSNITTEEVTELLVPMRINIETFALKTLPIWNEQTFENLEEIVEQMRRASVFNDHPLFSDLDMQFHELIILSSDMSNVSNLWDAIFNRIRLLFTYQNESSLDLKKYTEAHSDLLDTFKTRDVDYAIERLRDHIILSH</sequence>
<dbReference type="Proteomes" id="UP000198853">
    <property type="component" value="Unassembled WGS sequence"/>
</dbReference>
<dbReference type="Gene3D" id="1.10.10.10">
    <property type="entry name" value="Winged helix-like DNA-binding domain superfamily/Winged helix DNA-binding domain"/>
    <property type="match status" value="1"/>
</dbReference>
<dbReference type="EMBL" id="FNEN01000027">
    <property type="protein sequence ID" value="SDJ28178.1"/>
    <property type="molecule type" value="Genomic_DNA"/>
</dbReference>
<dbReference type="PROSITE" id="PS50949">
    <property type="entry name" value="HTH_GNTR"/>
    <property type="match status" value="1"/>
</dbReference>
<dbReference type="OrthoDB" id="2592645at2"/>
<dbReference type="PANTHER" id="PTHR43537">
    <property type="entry name" value="TRANSCRIPTIONAL REGULATOR, GNTR FAMILY"/>
    <property type="match status" value="1"/>
</dbReference>
<dbReference type="Pfam" id="PF07729">
    <property type="entry name" value="FCD"/>
    <property type="match status" value="1"/>
</dbReference>
<evidence type="ECO:0000256" key="2">
    <source>
        <dbReference type="ARBA" id="ARBA00023125"/>
    </source>
</evidence>
<dbReference type="GO" id="GO:0003677">
    <property type="term" value="F:DNA binding"/>
    <property type="evidence" value="ECO:0007669"/>
    <property type="project" value="UniProtKB-KW"/>
</dbReference>
<evidence type="ECO:0000256" key="1">
    <source>
        <dbReference type="ARBA" id="ARBA00023015"/>
    </source>
</evidence>
<dbReference type="InterPro" id="IPR000524">
    <property type="entry name" value="Tscrpt_reg_HTH_GntR"/>
</dbReference>
<evidence type="ECO:0000313" key="5">
    <source>
        <dbReference type="EMBL" id="SDJ28178.1"/>
    </source>
</evidence>
<keyword evidence="1" id="KW-0805">Transcription regulation</keyword>
<keyword evidence="3" id="KW-0804">Transcription</keyword>
<dbReference type="PRINTS" id="PR00035">
    <property type="entry name" value="HTHGNTR"/>
</dbReference>
<dbReference type="PANTHER" id="PTHR43537:SF5">
    <property type="entry name" value="UXU OPERON TRANSCRIPTIONAL REGULATOR"/>
    <property type="match status" value="1"/>
</dbReference>
<dbReference type="AlphaFoldDB" id="A0A1G8SG38"/>
<dbReference type="InterPro" id="IPR036388">
    <property type="entry name" value="WH-like_DNA-bd_sf"/>
</dbReference>
<evidence type="ECO:0000256" key="3">
    <source>
        <dbReference type="ARBA" id="ARBA00023163"/>
    </source>
</evidence>
<protein>
    <submittedName>
        <fullName evidence="5">DNA-binding transcriptional regulator, GntR family</fullName>
    </submittedName>
</protein>
<dbReference type="Pfam" id="PF00392">
    <property type="entry name" value="GntR"/>
    <property type="match status" value="1"/>
</dbReference>
<organism evidence="5 6">
    <name type="scientific">Natribacillus halophilus</name>
    <dbReference type="NCBI Taxonomy" id="549003"/>
    <lineage>
        <taxon>Bacteria</taxon>
        <taxon>Bacillati</taxon>
        <taxon>Bacillota</taxon>
        <taxon>Bacilli</taxon>
        <taxon>Bacillales</taxon>
        <taxon>Bacillaceae</taxon>
        <taxon>Natribacillus</taxon>
    </lineage>
</organism>
<accession>A0A1G8SG38</accession>
<dbReference type="InterPro" id="IPR008920">
    <property type="entry name" value="TF_FadR/GntR_C"/>
</dbReference>
<keyword evidence="6" id="KW-1185">Reference proteome</keyword>
<dbReference type="InterPro" id="IPR036390">
    <property type="entry name" value="WH_DNA-bd_sf"/>
</dbReference>
<keyword evidence="2 5" id="KW-0238">DNA-binding</keyword>
<dbReference type="SUPFAM" id="SSF46785">
    <property type="entry name" value="Winged helix' DNA-binding domain"/>
    <property type="match status" value="1"/>
</dbReference>
<dbReference type="InterPro" id="IPR011711">
    <property type="entry name" value="GntR_C"/>
</dbReference>
<reference evidence="5 6" key="1">
    <citation type="submission" date="2016-10" db="EMBL/GenBank/DDBJ databases">
        <authorList>
            <person name="de Groot N.N."/>
        </authorList>
    </citation>
    <scope>NUCLEOTIDE SEQUENCE [LARGE SCALE GENOMIC DNA]</scope>
    <source>
        <strain evidence="5 6">DSM 21771</strain>
    </source>
</reference>
<feature type="domain" description="HTH gntR-type" evidence="4">
    <location>
        <begin position="8"/>
        <end position="75"/>
    </location>
</feature>